<evidence type="ECO:0000256" key="10">
    <source>
        <dbReference type="ARBA" id="ARBA00023594"/>
    </source>
</evidence>
<dbReference type="Pfam" id="PF00271">
    <property type="entry name" value="Helicase_C"/>
    <property type="match status" value="1"/>
</dbReference>
<keyword evidence="2" id="KW-0479">Metal-binding</keyword>
<dbReference type="SMART" id="SM00487">
    <property type="entry name" value="DEXDc"/>
    <property type="match status" value="1"/>
</dbReference>
<dbReference type="PROSITE" id="PS51194">
    <property type="entry name" value="HELICASE_CTER"/>
    <property type="match status" value="1"/>
</dbReference>
<protein>
    <recommendedName>
        <fullName evidence="1">RNA helicase</fullName>
        <ecNumber evidence="1">3.6.4.13</ecNumber>
    </recommendedName>
</protein>
<dbReference type="FunFam" id="3.40.50.300:FF:000657">
    <property type="entry name" value="Probable ATP-dependent RNA helicase DDX41"/>
    <property type="match status" value="1"/>
</dbReference>
<evidence type="ECO:0000259" key="14">
    <source>
        <dbReference type="PROSITE" id="PS51194"/>
    </source>
</evidence>
<dbReference type="GO" id="GO:0003724">
    <property type="term" value="F:RNA helicase activity"/>
    <property type="evidence" value="ECO:0007669"/>
    <property type="project" value="UniProtKB-EC"/>
</dbReference>
<dbReference type="PROSITE" id="PS51192">
    <property type="entry name" value="HELICASE_ATP_BIND_1"/>
    <property type="match status" value="1"/>
</dbReference>
<dbReference type="InterPro" id="IPR001650">
    <property type="entry name" value="Helicase_C-like"/>
</dbReference>
<evidence type="ECO:0000259" key="13">
    <source>
        <dbReference type="PROSITE" id="PS51192"/>
    </source>
</evidence>
<evidence type="ECO:0000256" key="1">
    <source>
        <dbReference type="ARBA" id="ARBA00012552"/>
    </source>
</evidence>
<keyword evidence="4" id="KW-0863">Zinc-finger</keyword>
<dbReference type="InterPro" id="IPR014001">
    <property type="entry name" value="Helicase_ATP-bd"/>
</dbReference>
<evidence type="ECO:0000256" key="9">
    <source>
        <dbReference type="ARBA" id="ARBA00022884"/>
    </source>
</evidence>
<dbReference type="CDD" id="cd18787">
    <property type="entry name" value="SF2_C_DEAD"/>
    <property type="match status" value="1"/>
</dbReference>
<evidence type="ECO:0000256" key="2">
    <source>
        <dbReference type="ARBA" id="ARBA00022723"/>
    </source>
</evidence>
<evidence type="ECO:0000256" key="6">
    <source>
        <dbReference type="ARBA" id="ARBA00022806"/>
    </source>
</evidence>
<keyword evidence="3 12" id="KW-0547">Nucleotide-binding</keyword>
<dbReference type="GO" id="GO:0016787">
    <property type="term" value="F:hydrolase activity"/>
    <property type="evidence" value="ECO:0007669"/>
    <property type="project" value="UniProtKB-KW"/>
</dbReference>
<keyword evidence="5 12" id="KW-0378">Hydrolase</keyword>
<sequence length="567" mass="63073">MLEKVLENRGLKKLDGESKQAEKFTEGPMANQSLLEQKMALLIDKPQTDEKSEIDKLLEEEKKLMAGLTADIPLQTVADRAQGVTYSDSLVTTWVPPAWATSRTAKENNKIRKKYNITVKGEDVPPPLESFEAMKFPRPVLTTLNKKNIVIPSPIQIQGLPIILSGRDTIGVASTGSGKTLVFALPMLLFSLEEELKMHLVQGEGPFGLILCPSRELAAQTFNVIKEHVDALESSGYPRLNLMLVTGGTKTHTQTEQMRGGVHMIVATPGRLIDMLHSGKITLHFCKFFVLDEADRLLDEGFEEDIRNIMDFFSGQRQTILFSATMPATIQSFGRSALVRPVEVNVGRAGAVSLDVLQEIEFVPQEKKITFLLECLQKTPPPVLIFCENKNDVDDIHEYLLEKGVEAVSIHGGKGQEERAMAVELFSNGKKDVLIASDVVSKGLDFPNIQHVINFDMPKEIENYIHRIGRTGRSGKTGISTTFINRQCSELLLLDLKALLIEAKQRIPLFLSQLGSHQREDHLLETRSGVKGCSFCGGLGHRIANCPKAEEKRMKQMKGVGRDFLRH</sequence>
<dbReference type="InterPro" id="IPR000629">
    <property type="entry name" value="RNA-helicase_DEAD-box_CS"/>
</dbReference>
<reference evidence="15" key="1">
    <citation type="journal article" date="2020" name="J. Eukaryot. Microbiol.">
        <title>De novo Sequencing, Assembly and Annotation of the Transcriptome for the Free-Living Testate Amoeba Arcella intermedia.</title>
        <authorList>
            <person name="Ribeiro G.M."/>
            <person name="Porfirio-Sousa A.L."/>
            <person name="Maurer-Alcala X.X."/>
            <person name="Katz L.A."/>
            <person name="Lahr D.J.G."/>
        </authorList>
    </citation>
    <scope>NUCLEOTIDE SEQUENCE</scope>
</reference>
<dbReference type="Pfam" id="PF00270">
    <property type="entry name" value="DEAD"/>
    <property type="match status" value="1"/>
</dbReference>
<evidence type="ECO:0000256" key="12">
    <source>
        <dbReference type="RuleBase" id="RU000492"/>
    </source>
</evidence>
<evidence type="ECO:0000256" key="8">
    <source>
        <dbReference type="ARBA" id="ARBA00022840"/>
    </source>
</evidence>
<comment type="similarity">
    <text evidence="10">Belongs to the DEAD box helicase family. DDX41 subfamily.</text>
</comment>
<dbReference type="GO" id="GO:0003723">
    <property type="term" value="F:RNA binding"/>
    <property type="evidence" value="ECO:0007669"/>
    <property type="project" value="UniProtKB-KW"/>
</dbReference>
<dbReference type="EC" id="3.6.4.13" evidence="1"/>
<evidence type="ECO:0000256" key="5">
    <source>
        <dbReference type="ARBA" id="ARBA00022801"/>
    </source>
</evidence>
<evidence type="ECO:0000256" key="3">
    <source>
        <dbReference type="ARBA" id="ARBA00022741"/>
    </source>
</evidence>
<dbReference type="EMBL" id="GIBP01001471">
    <property type="protein sequence ID" value="NDV30440.1"/>
    <property type="molecule type" value="Transcribed_RNA"/>
</dbReference>
<keyword evidence="7" id="KW-0862">Zinc</keyword>
<keyword evidence="6 12" id="KW-0347">Helicase</keyword>
<name>A0A6B2L0B7_9EUKA</name>
<keyword evidence="9" id="KW-0694">RNA-binding</keyword>
<dbReference type="GO" id="GO:0005634">
    <property type="term" value="C:nucleus"/>
    <property type="evidence" value="ECO:0007669"/>
    <property type="project" value="UniProtKB-ARBA"/>
</dbReference>
<keyword evidence="8 12" id="KW-0067">ATP-binding</keyword>
<dbReference type="InterPro" id="IPR027417">
    <property type="entry name" value="P-loop_NTPase"/>
</dbReference>
<dbReference type="AlphaFoldDB" id="A0A6B2L0B7"/>
<dbReference type="PROSITE" id="PS00039">
    <property type="entry name" value="DEAD_ATP_HELICASE"/>
    <property type="match status" value="1"/>
</dbReference>
<dbReference type="GO" id="GO:0005524">
    <property type="term" value="F:ATP binding"/>
    <property type="evidence" value="ECO:0007669"/>
    <property type="project" value="UniProtKB-KW"/>
</dbReference>
<dbReference type="GO" id="GO:0008270">
    <property type="term" value="F:zinc ion binding"/>
    <property type="evidence" value="ECO:0007669"/>
    <property type="project" value="UniProtKB-KW"/>
</dbReference>
<dbReference type="PANTHER" id="PTHR47958">
    <property type="entry name" value="ATP-DEPENDENT RNA HELICASE DBP3"/>
    <property type="match status" value="1"/>
</dbReference>
<evidence type="ECO:0000313" key="15">
    <source>
        <dbReference type="EMBL" id="NDV30440.1"/>
    </source>
</evidence>
<dbReference type="GO" id="GO:0005737">
    <property type="term" value="C:cytoplasm"/>
    <property type="evidence" value="ECO:0007669"/>
    <property type="project" value="UniProtKB-ARBA"/>
</dbReference>
<accession>A0A6B2L0B7</accession>
<evidence type="ECO:0000256" key="4">
    <source>
        <dbReference type="ARBA" id="ARBA00022771"/>
    </source>
</evidence>
<dbReference type="InterPro" id="IPR011545">
    <property type="entry name" value="DEAD/DEAH_box_helicase_dom"/>
</dbReference>
<dbReference type="SMART" id="SM00490">
    <property type="entry name" value="HELICc"/>
    <property type="match status" value="1"/>
</dbReference>
<evidence type="ECO:0000256" key="11">
    <source>
        <dbReference type="ARBA" id="ARBA00047984"/>
    </source>
</evidence>
<comment type="catalytic activity">
    <reaction evidence="11">
        <text>ATP + H2O = ADP + phosphate + H(+)</text>
        <dbReference type="Rhea" id="RHEA:13065"/>
        <dbReference type="ChEBI" id="CHEBI:15377"/>
        <dbReference type="ChEBI" id="CHEBI:15378"/>
        <dbReference type="ChEBI" id="CHEBI:30616"/>
        <dbReference type="ChEBI" id="CHEBI:43474"/>
        <dbReference type="ChEBI" id="CHEBI:456216"/>
        <dbReference type="EC" id="3.6.4.13"/>
    </reaction>
</comment>
<proteinExistence type="inferred from homology"/>
<dbReference type="Gene3D" id="3.40.50.300">
    <property type="entry name" value="P-loop containing nucleotide triphosphate hydrolases"/>
    <property type="match status" value="2"/>
</dbReference>
<evidence type="ECO:0000256" key="7">
    <source>
        <dbReference type="ARBA" id="ARBA00022833"/>
    </source>
</evidence>
<organism evidence="15">
    <name type="scientific">Arcella intermedia</name>
    <dbReference type="NCBI Taxonomy" id="1963864"/>
    <lineage>
        <taxon>Eukaryota</taxon>
        <taxon>Amoebozoa</taxon>
        <taxon>Tubulinea</taxon>
        <taxon>Elardia</taxon>
        <taxon>Arcellinida</taxon>
        <taxon>Sphaerothecina</taxon>
        <taxon>Arcellidae</taxon>
        <taxon>Arcella</taxon>
    </lineage>
</organism>
<feature type="domain" description="Helicase ATP-binding" evidence="13">
    <location>
        <begin position="160"/>
        <end position="344"/>
    </location>
</feature>
<dbReference type="FunFam" id="3.40.50.300:FF:000449">
    <property type="entry name" value="Probable ATP-dependent RNA helicase DDX41"/>
    <property type="match status" value="1"/>
</dbReference>
<dbReference type="SUPFAM" id="SSF52540">
    <property type="entry name" value="P-loop containing nucleoside triphosphate hydrolases"/>
    <property type="match status" value="1"/>
</dbReference>
<feature type="domain" description="Helicase C-terminal" evidence="14">
    <location>
        <begin position="355"/>
        <end position="515"/>
    </location>
</feature>